<organism evidence="1">
    <name type="scientific">Myoviridae sp. ctTRu92</name>
    <dbReference type="NCBI Taxonomy" id="2825111"/>
    <lineage>
        <taxon>Viruses</taxon>
        <taxon>Duplodnaviria</taxon>
        <taxon>Heunggongvirae</taxon>
        <taxon>Uroviricota</taxon>
        <taxon>Caudoviricetes</taxon>
    </lineage>
</organism>
<accession>A0A8S5Q5N1</accession>
<protein>
    <submittedName>
        <fullName evidence="1">Uncharacterized protein</fullName>
    </submittedName>
</protein>
<proteinExistence type="predicted"/>
<dbReference type="EMBL" id="BK015589">
    <property type="protein sequence ID" value="DAE14623.1"/>
    <property type="molecule type" value="Genomic_DNA"/>
</dbReference>
<reference evidence="1" key="1">
    <citation type="journal article" date="2021" name="Proc. Natl. Acad. Sci. U.S.A.">
        <title>A Catalog of Tens of Thousands of Viruses from Human Metagenomes Reveals Hidden Associations with Chronic Diseases.</title>
        <authorList>
            <person name="Tisza M.J."/>
            <person name="Buck C.B."/>
        </authorList>
    </citation>
    <scope>NUCLEOTIDE SEQUENCE</scope>
    <source>
        <strain evidence="1">CtTRu92</strain>
    </source>
</reference>
<sequence length="44" mass="5188">MKVYLISSLNPYFPSMRILTTCLDEAFRIARQFYFDYDVGVCLS</sequence>
<evidence type="ECO:0000313" key="1">
    <source>
        <dbReference type="EMBL" id="DAE14623.1"/>
    </source>
</evidence>
<name>A0A8S5Q5N1_9CAUD</name>